<name>A0AAV4X441_9ARAC</name>
<dbReference type="Proteomes" id="UP001054837">
    <property type="component" value="Unassembled WGS sequence"/>
</dbReference>
<sequence length="94" mass="10514">MAISENLMLAKLSWNSSVFVLPTPTRNTSLLECHRFRISSHTLQTHRIVPDQSFAFVAVVTLGGRVIVLGHEQRGSEERALTTNGEEHRTLMGK</sequence>
<keyword evidence="2" id="KW-1185">Reference proteome</keyword>
<protein>
    <submittedName>
        <fullName evidence="1">Uncharacterized protein</fullName>
    </submittedName>
</protein>
<dbReference type="EMBL" id="BPLQ01015704">
    <property type="protein sequence ID" value="GIY89962.1"/>
    <property type="molecule type" value="Genomic_DNA"/>
</dbReference>
<comment type="caution">
    <text evidence="1">The sequence shown here is derived from an EMBL/GenBank/DDBJ whole genome shotgun (WGS) entry which is preliminary data.</text>
</comment>
<gene>
    <name evidence="1" type="ORF">CDAR_605041</name>
</gene>
<reference evidence="1 2" key="1">
    <citation type="submission" date="2021-06" db="EMBL/GenBank/DDBJ databases">
        <title>Caerostris darwini draft genome.</title>
        <authorList>
            <person name="Kono N."/>
            <person name="Arakawa K."/>
        </authorList>
    </citation>
    <scope>NUCLEOTIDE SEQUENCE [LARGE SCALE GENOMIC DNA]</scope>
</reference>
<evidence type="ECO:0000313" key="1">
    <source>
        <dbReference type="EMBL" id="GIY89962.1"/>
    </source>
</evidence>
<proteinExistence type="predicted"/>
<organism evidence="1 2">
    <name type="scientific">Caerostris darwini</name>
    <dbReference type="NCBI Taxonomy" id="1538125"/>
    <lineage>
        <taxon>Eukaryota</taxon>
        <taxon>Metazoa</taxon>
        <taxon>Ecdysozoa</taxon>
        <taxon>Arthropoda</taxon>
        <taxon>Chelicerata</taxon>
        <taxon>Arachnida</taxon>
        <taxon>Araneae</taxon>
        <taxon>Araneomorphae</taxon>
        <taxon>Entelegynae</taxon>
        <taxon>Araneoidea</taxon>
        <taxon>Araneidae</taxon>
        <taxon>Caerostris</taxon>
    </lineage>
</organism>
<accession>A0AAV4X441</accession>
<evidence type="ECO:0000313" key="2">
    <source>
        <dbReference type="Proteomes" id="UP001054837"/>
    </source>
</evidence>
<dbReference type="AlphaFoldDB" id="A0AAV4X441"/>